<evidence type="ECO:0000256" key="1">
    <source>
        <dbReference type="SAM" id="MobiDB-lite"/>
    </source>
</evidence>
<dbReference type="AlphaFoldDB" id="A0A7R8WU87"/>
<dbReference type="EMBL" id="OB686963">
    <property type="protein sequence ID" value="CAD7237342.1"/>
    <property type="molecule type" value="Genomic_DNA"/>
</dbReference>
<name>A0A7R8WU87_9CRUS</name>
<organism evidence="2">
    <name type="scientific">Cyprideis torosa</name>
    <dbReference type="NCBI Taxonomy" id="163714"/>
    <lineage>
        <taxon>Eukaryota</taxon>
        <taxon>Metazoa</taxon>
        <taxon>Ecdysozoa</taxon>
        <taxon>Arthropoda</taxon>
        <taxon>Crustacea</taxon>
        <taxon>Oligostraca</taxon>
        <taxon>Ostracoda</taxon>
        <taxon>Podocopa</taxon>
        <taxon>Podocopida</taxon>
        <taxon>Cytherocopina</taxon>
        <taxon>Cytheroidea</taxon>
        <taxon>Cytherideidae</taxon>
        <taxon>Cyprideis</taxon>
    </lineage>
</organism>
<proteinExistence type="predicted"/>
<sequence length="52" mass="5300">MSDFGDSATPASTAATDSPSGTSGPGGDKSVRVWVDGLRHGPLRPREFSPPS</sequence>
<protein>
    <submittedName>
        <fullName evidence="2">Uncharacterized protein</fullName>
    </submittedName>
</protein>
<accession>A0A7R8WU87</accession>
<evidence type="ECO:0000313" key="2">
    <source>
        <dbReference type="EMBL" id="CAD7237342.1"/>
    </source>
</evidence>
<feature type="compositionally biased region" description="Low complexity" evidence="1">
    <location>
        <begin position="1"/>
        <end position="22"/>
    </location>
</feature>
<gene>
    <name evidence="2" type="ORF">CTOB1V02_LOCUS15157</name>
</gene>
<feature type="region of interest" description="Disordered" evidence="1">
    <location>
        <begin position="1"/>
        <end position="52"/>
    </location>
</feature>
<reference evidence="2" key="1">
    <citation type="submission" date="2020-11" db="EMBL/GenBank/DDBJ databases">
        <authorList>
            <person name="Tran Van P."/>
        </authorList>
    </citation>
    <scope>NUCLEOTIDE SEQUENCE</scope>
</reference>